<proteinExistence type="predicted"/>
<protein>
    <submittedName>
        <fullName evidence="2">Uncharacterized protein</fullName>
    </submittedName>
</protein>
<gene>
    <name evidence="2" type="ORF">CB5_LOCUS11093</name>
</gene>
<dbReference type="AlphaFoldDB" id="A0A6V7PAK0"/>
<accession>A0A6V7PAK0</accession>
<organism evidence="2">
    <name type="scientific">Ananas comosus var. bracteatus</name>
    <name type="common">red pineapple</name>
    <dbReference type="NCBI Taxonomy" id="296719"/>
    <lineage>
        <taxon>Eukaryota</taxon>
        <taxon>Viridiplantae</taxon>
        <taxon>Streptophyta</taxon>
        <taxon>Embryophyta</taxon>
        <taxon>Tracheophyta</taxon>
        <taxon>Spermatophyta</taxon>
        <taxon>Magnoliopsida</taxon>
        <taxon>Liliopsida</taxon>
        <taxon>Poales</taxon>
        <taxon>Bromeliaceae</taxon>
        <taxon>Bromelioideae</taxon>
        <taxon>Ananas</taxon>
    </lineage>
</organism>
<name>A0A6V7PAK0_ANACO</name>
<dbReference type="PANTHER" id="PTHR36006:SF2">
    <property type="entry name" value="OS06G0704200 PROTEIN"/>
    <property type="match status" value="1"/>
</dbReference>
<dbReference type="EMBL" id="LR862146">
    <property type="protein sequence ID" value="CAD1827882.1"/>
    <property type="molecule type" value="Genomic_DNA"/>
</dbReference>
<reference evidence="2" key="1">
    <citation type="submission" date="2020-07" db="EMBL/GenBank/DDBJ databases">
        <authorList>
            <person name="Lin J."/>
        </authorList>
    </citation>
    <scope>NUCLEOTIDE SEQUENCE</scope>
</reference>
<sequence length="167" mass="18399">MFPRILLIPASSSSSLLFHPFRLYARIHMRMRALDITALNNDDNNSNSIDKRQLWSTRSFFNPAPVLLALALVLSPPRPSPDAFSNVPQTLSGDDARRARIQRPKSRKAESCTAKCVGTCIRGGAGSPAKAHSTPLVVFKQGFRTRQYCLVECSDICNLIKDGDDGP</sequence>
<evidence type="ECO:0000256" key="1">
    <source>
        <dbReference type="SAM" id="MobiDB-lite"/>
    </source>
</evidence>
<evidence type="ECO:0000313" key="2">
    <source>
        <dbReference type="EMBL" id="CAD1827882.1"/>
    </source>
</evidence>
<feature type="region of interest" description="Disordered" evidence="1">
    <location>
        <begin position="83"/>
        <end position="106"/>
    </location>
</feature>
<dbReference type="PANTHER" id="PTHR36006">
    <property type="entry name" value="BNAC02G25390D PROTEIN"/>
    <property type="match status" value="1"/>
</dbReference>